<comment type="caution">
    <text evidence="4">The sequence shown here is derived from an EMBL/GenBank/DDBJ whole genome shotgun (WGS) entry which is preliminary data.</text>
</comment>
<dbReference type="PANTHER" id="PTHR43581:SF2">
    <property type="entry name" value="EXCINUCLEASE ATPASE SUBUNIT"/>
    <property type="match status" value="1"/>
</dbReference>
<gene>
    <name evidence="4" type="ORF">R0H02_21785</name>
</gene>
<evidence type="ECO:0000256" key="1">
    <source>
        <dbReference type="SAM" id="Coils"/>
    </source>
</evidence>
<organism evidence="4 5">
    <name type="scientific">Phytobacter ursingii</name>
    <dbReference type="NCBI Taxonomy" id="1972431"/>
    <lineage>
        <taxon>Bacteria</taxon>
        <taxon>Pseudomonadati</taxon>
        <taxon>Pseudomonadota</taxon>
        <taxon>Gammaproteobacteria</taxon>
        <taxon>Enterobacterales</taxon>
        <taxon>Enterobacteriaceae</taxon>
        <taxon>Phytobacter</taxon>
    </lineage>
</organism>
<dbReference type="AlphaFoldDB" id="A0AB35RST7"/>
<accession>A0AB35RST7</accession>
<evidence type="ECO:0000313" key="5">
    <source>
        <dbReference type="Proteomes" id="UP001286589"/>
    </source>
</evidence>
<keyword evidence="5" id="KW-1185">Reference proteome</keyword>
<dbReference type="SUPFAM" id="SSF52540">
    <property type="entry name" value="P-loop containing nucleoside triphosphate hydrolases"/>
    <property type="match status" value="1"/>
</dbReference>
<dbReference type="EMBL" id="JAWJAC010000016">
    <property type="protein sequence ID" value="MDV2865085.1"/>
    <property type="molecule type" value="Genomic_DNA"/>
</dbReference>
<dbReference type="Pfam" id="PF12476">
    <property type="entry name" value="DUF3696"/>
    <property type="match status" value="1"/>
</dbReference>
<dbReference type="InterPro" id="IPR027417">
    <property type="entry name" value="P-loop_NTPase"/>
</dbReference>
<dbReference type="PANTHER" id="PTHR43581">
    <property type="entry name" value="ATP/GTP PHOSPHATASE"/>
    <property type="match status" value="1"/>
</dbReference>
<sequence length="636" mass="73476">MINNISIHNFKSLNTSDPIEMGSCLFLCGPNSSGKSSFIQAILMIAQTFSRNFKDGRVVLNGNFIKLGAFENILSYSTDSNEILISFELFPENEFLKKHGIQKIYLEFSFGAIDSDVDKRRYNPELNRVKVIAFSNNGGLANLNHKLSFEVEKSSLIRLDLYGEDITDLEKVYPGYVFTGVSKFDGFIPTKIQLNYQVSKKISQDLIPLMINEEKFLFKKNIFKDVEKRELSNIFIPEVFAIRIVELISDKLNNLKKELNIPSEKFNERYVGLESVLTVGLENFKEDFIAINFKLNSSDIPDHFLKAKTHIREWQHLIENLEQEKRQQLIVLLDENRAQLQEIWFENSKRLIANAEYEMPVLAEINEIIYKHFARGIKYLGPLRNAPGPFYDTNQYDDESVGLRGEFTAALLYKKKNMMISYNFPILFNKEQNIKFEERRDTLYDACISWLSYLGVLTEIEVGDRGELGYNLQVKNVNDKKLQGLSHVGVGVSQVLPIIVMMLLSEKNDILILEQPELHLHPKIQSRLCDLIIACSTTERQCIIETHSEYIINRLRLRIAQSPDSKLISSNFLYFVNKVQNFSFFEKVDINRFGAIPNWPEGFFDQTDKEIEKILIAASNKSKKEKRSKEDTDADY</sequence>
<dbReference type="Proteomes" id="UP001286589">
    <property type="component" value="Unassembled WGS sequence"/>
</dbReference>
<evidence type="ECO:0000259" key="3">
    <source>
        <dbReference type="Pfam" id="PF13175"/>
    </source>
</evidence>
<reference evidence="4 5" key="1">
    <citation type="submission" date="2023-10" db="EMBL/GenBank/DDBJ databases">
        <title>Phytobacter spp. The emergence of a new genus of hospital-origin enterobacteria encoding carbapenemases in Argentina.</title>
        <authorList>
            <person name="Vay C."/>
            <person name="Almuzara M."/>
            <person name="Traglia G.M."/>
            <person name="Campos J."/>
        </authorList>
    </citation>
    <scope>NUCLEOTIDE SEQUENCE [LARGE SCALE GENOMIC DNA]</scope>
    <source>
        <strain evidence="4 5">CVMA36</strain>
    </source>
</reference>
<dbReference type="InterPro" id="IPR022532">
    <property type="entry name" value="DUF3696"/>
</dbReference>
<dbReference type="InterPro" id="IPR041685">
    <property type="entry name" value="AAA_GajA/Old/RecF-like"/>
</dbReference>
<evidence type="ECO:0000313" key="4">
    <source>
        <dbReference type="EMBL" id="MDV2865085.1"/>
    </source>
</evidence>
<name>A0AB35RST7_9ENTR</name>
<dbReference type="RefSeq" id="WP_317101645.1">
    <property type="nucleotide sequence ID" value="NZ_JAWJAC010000016.1"/>
</dbReference>
<keyword evidence="1" id="KW-0175">Coiled coil</keyword>
<feature type="domain" description="Endonuclease GajA/Old nuclease/RecF-like AAA" evidence="3">
    <location>
        <begin position="1"/>
        <end position="552"/>
    </location>
</feature>
<evidence type="ECO:0000259" key="2">
    <source>
        <dbReference type="Pfam" id="PF12476"/>
    </source>
</evidence>
<dbReference type="Gene3D" id="3.40.50.300">
    <property type="entry name" value="P-loop containing nucleotide triphosphate hydrolases"/>
    <property type="match status" value="2"/>
</dbReference>
<dbReference type="InterPro" id="IPR051396">
    <property type="entry name" value="Bact_Antivir_Def_Nuclease"/>
</dbReference>
<feature type="coiled-coil region" evidence="1">
    <location>
        <begin position="304"/>
        <end position="331"/>
    </location>
</feature>
<protein>
    <submittedName>
        <fullName evidence="4">DUF3696 domain-containing protein</fullName>
    </submittedName>
</protein>
<feature type="domain" description="DUF3696" evidence="2">
    <location>
        <begin position="573"/>
        <end position="613"/>
    </location>
</feature>
<proteinExistence type="predicted"/>
<dbReference type="Pfam" id="PF13175">
    <property type="entry name" value="AAA_15"/>
    <property type="match status" value="1"/>
</dbReference>